<evidence type="ECO:0000313" key="3">
    <source>
        <dbReference type="Proteomes" id="UP000257451"/>
    </source>
</evidence>
<dbReference type="EMBL" id="PEDF01000069">
    <property type="protein sequence ID" value="RFZ42490.1"/>
    <property type="molecule type" value="Genomic_DNA"/>
</dbReference>
<evidence type="ECO:0000313" key="2">
    <source>
        <dbReference type="EMBL" id="RFZ42490.1"/>
    </source>
</evidence>
<gene>
    <name evidence="2" type="ORF">DAVIS_02162</name>
</gene>
<evidence type="ECO:0000256" key="1">
    <source>
        <dbReference type="SAM" id="MobiDB-lite"/>
    </source>
</evidence>
<accession>A0A3E2MXF7</accession>
<sequence>MQGGVGGGDQTHRRERISAEFEERVGGADPVHTEDLGVEAGQDFFHRSLRGEISLGGGVVGGGQSAAVEDFFHRSLRGEISLGGGVVGGGQSAAVEFAVDR</sequence>
<name>A0A3E2MXF7_MYCMR</name>
<comment type="caution">
    <text evidence="2">The sequence shown here is derived from an EMBL/GenBank/DDBJ whole genome shotgun (WGS) entry which is preliminary data.</text>
</comment>
<protein>
    <submittedName>
        <fullName evidence="2">Uncharacterized protein</fullName>
    </submittedName>
</protein>
<reference evidence="2 3" key="1">
    <citation type="journal article" date="2018" name="Sci. Rep.">
        <title>Extensive genomic diversity among Mycobacterium marinum strains revealed by whole genome sequencing.</title>
        <authorList>
            <person name="Das S."/>
            <person name="Pettersson B.M."/>
            <person name="Behra P.R."/>
            <person name="Mallick A."/>
            <person name="Cheramie M."/>
            <person name="Ramesh M."/>
            <person name="Shirreff L."/>
            <person name="DuCote T."/>
            <person name="Dasgupta S."/>
            <person name="Ennis D.G."/>
            <person name="Kirsebom L.A."/>
        </authorList>
    </citation>
    <scope>NUCLEOTIDE SEQUENCE [LARGE SCALE GENOMIC DNA]</scope>
    <source>
        <strain evidence="2 3">Davis1</strain>
    </source>
</reference>
<organism evidence="2 3">
    <name type="scientific">Mycobacterium marinum</name>
    <dbReference type="NCBI Taxonomy" id="1781"/>
    <lineage>
        <taxon>Bacteria</taxon>
        <taxon>Bacillati</taxon>
        <taxon>Actinomycetota</taxon>
        <taxon>Actinomycetes</taxon>
        <taxon>Mycobacteriales</taxon>
        <taxon>Mycobacteriaceae</taxon>
        <taxon>Mycobacterium</taxon>
        <taxon>Mycobacterium ulcerans group</taxon>
    </lineage>
</organism>
<feature type="region of interest" description="Disordered" evidence="1">
    <location>
        <begin position="1"/>
        <end position="32"/>
    </location>
</feature>
<dbReference type="Proteomes" id="UP000257451">
    <property type="component" value="Unassembled WGS sequence"/>
</dbReference>
<dbReference type="AlphaFoldDB" id="A0A3E2MXF7"/>
<feature type="compositionally biased region" description="Basic and acidic residues" evidence="1">
    <location>
        <begin position="10"/>
        <end position="32"/>
    </location>
</feature>
<proteinExistence type="predicted"/>